<evidence type="ECO:0000256" key="1">
    <source>
        <dbReference type="SAM" id="MobiDB-lite"/>
    </source>
</evidence>
<keyword evidence="3" id="KW-1185">Reference proteome</keyword>
<proteinExistence type="predicted"/>
<accession>A0A516SCB5</accession>
<dbReference type="AlphaFoldDB" id="A0A516SCB5"/>
<sequence>MSSLQFSNPVTVKSAVNCSRTEADGQFPSRDKKQVNIIKNVKPNDRGFADAICGCFHSRSDAKIGRPEINQTKEAKPLDSQPKESARIAIRGKDGKEVKPDRTERTHNTIFRAGRQKAVEPKGVFTEYFPVGLEMVEDGIDLLPIETPKVWLDDNITEISAPLDMPKDEIEHLLDQDFVQGTFYENDAKVLYHREDITDIG</sequence>
<gene>
    <name evidence="2" type="ORF">FNU76_05180</name>
</gene>
<name>A0A516SCB5_9NEIS</name>
<feature type="region of interest" description="Disordered" evidence="1">
    <location>
        <begin position="66"/>
        <end position="86"/>
    </location>
</feature>
<reference evidence="3" key="1">
    <citation type="submission" date="2019-07" db="EMBL/GenBank/DDBJ databases">
        <title>Chitinimonas sp. nov., isolated from Ny-Alesund, arctica soil.</title>
        <authorList>
            <person name="Xu Q."/>
            <person name="Peng F."/>
        </authorList>
    </citation>
    <scope>NUCLEOTIDE SEQUENCE [LARGE SCALE GENOMIC DNA]</scope>
    <source>
        <strain evidence="3">R3-44</strain>
    </source>
</reference>
<evidence type="ECO:0000313" key="2">
    <source>
        <dbReference type="EMBL" id="QDQ25791.1"/>
    </source>
</evidence>
<dbReference type="KEGG" id="cari:FNU76_05180"/>
<protein>
    <submittedName>
        <fullName evidence="2">Uncharacterized protein</fullName>
    </submittedName>
</protein>
<dbReference type="EMBL" id="CP041730">
    <property type="protein sequence ID" value="QDQ25791.1"/>
    <property type="molecule type" value="Genomic_DNA"/>
</dbReference>
<dbReference type="Proteomes" id="UP000317550">
    <property type="component" value="Chromosome"/>
</dbReference>
<evidence type="ECO:0000313" key="3">
    <source>
        <dbReference type="Proteomes" id="UP000317550"/>
    </source>
</evidence>
<organism evidence="2 3">
    <name type="scientific">Chitinimonas arctica</name>
    <dbReference type="NCBI Taxonomy" id="2594795"/>
    <lineage>
        <taxon>Bacteria</taxon>
        <taxon>Pseudomonadati</taxon>
        <taxon>Pseudomonadota</taxon>
        <taxon>Betaproteobacteria</taxon>
        <taxon>Neisseriales</taxon>
        <taxon>Chitinibacteraceae</taxon>
        <taxon>Chitinimonas</taxon>
    </lineage>
</organism>
<dbReference type="RefSeq" id="WP_143856716.1">
    <property type="nucleotide sequence ID" value="NZ_CP041730.1"/>
</dbReference>